<dbReference type="RefSeq" id="WP_188964899.1">
    <property type="nucleotide sequence ID" value="NZ_BMKW01000001.1"/>
</dbReference>
<reference evidence="2" key="2">
    <citation type="submission" date="2020-09" db="EMBL/GenBank/DDBJ databases">
        <authorList>
            <person name="Sun Q."/>
            <person name="Zhou Y."/>
        </authorList>
    </citation>
    <scope>NUCLEOTIDE SEQUENCE</scope>
    <source>
        <strain evidence="2">CGMCC 1.3617</strain>
    </source>
</reference>
<organism evidence="2 3">
    <name type="scientific">Neoroseomonas lacus</name>
    <dbReference type="NCBI Taxonomy" id="287609"/>
    <lineage>
        <taxon>Bacteria</taxon>
        <taxon>Pseudomonadati</taxon>
        <taxon>Pseudomonadota</taxon>
        <taxon>Alphaproteobacteria</taxon>
        <taxon>Acetobacterales</taxon>
        <taxon>Acetobacteraceae</taxon>
        <taxon>Neoroseomonas</taxon>
    </lineage>
</organism>
<protein>
    <recommendedName>
        <fullName evidence="1">Hedgehog/Intein (Hint) domain-containing protein</fullName>
    </recommendedName>
</protein>
<name>A0A917K4F8_9PROT</name>
<keyword evidence="3" id="KW-1185">Reference proteome</keyword>
<dbReference type="Pfam" id="PF13403">
    <property type="entry name" value="Hint_2"/>
    <property type="match status" value="1"/>
</dbReference>
<dbReference type="EMBL" id="BMKW01000001">
    <property type="protein sequence ID" value="GGI97574.1"/>
    <property type="molecule type" value="Genomic_DNA"/>
</dbReference>
<reference evidence="2" key="1">
    <citation type="journal article" date="2014" name="Int. J. Syst. Evol. Microbiol.">
        <title>Complete genome sequence of Corynebacterium casei LMG S-19264T (=DSM 44701T), isolated from a smear-ripened cheese.</title>
        <authorList>
            <consortium name="US DOE Joint Genome Institute (JGI-PGF)"/>
            <person name="Walter F."/>
            <person name="Albersmeier A."/>
            <person name="Kalinowski J."/>
            <person name="Ruckert C."/>
        </authorList>
    </citation>
    <scope>NUCLEOTIDE SEQUENCE</scope>
    <source>
        <strain evidence="2">CGMCC 1.3617</strain>
    </source>
</reference>
<dbReference type="AlphaFoldDB" id="A0A917K4F8"/>
<gene>
    <name evidence="2" type="ORF">GCM10011320_00330</name>
</gene>
<evidence type="ECO:0000313" key="2">
    <source>
        <dbReference type="EMBL" id="GGI97574.1"/>
    </source>
</evidence>
<proteinExistence type="predicted"/>
<sequence length="204" mass="21452">MNKTSPECGLPVGTMVLTPAGQVPVETLAPGAMLLAMSGSSAPFQAVVAVRRLRWDGPLIRIRAEALDDGAPQDDLLLPPGHGVLLEGALVAAGSLVDGLGVVAEPAGTPVEIVQIVLGGHDAILAFGAAVESVRPHPDAPDCAPRRSPDATLRALLSWRAEHMGWVLRQSTETRPEFGTLRDRLEAFPFTSAVPIVPPFRDPE</sequence>
<dbReference type="InterPro" id="IPR036844">
    <property type="entry name" value="Hint_dom_sf"/>
</dbReference>
<accession>A0A917K4F8</accession>
<dbReference type="Proteomes" id="UP000661507">
    <property type="component" value="Unassembled WGS sequence"/>
</dbReference>
<evidence type="ECO:0000259" key="1">
    <source>
        <dbReference type="Pfam" id="PF13403"/>
    </source>
</evidence>
<dbReference type="SUPFAM" id="SSF51294">
    <property type="entry name" value="Hedgehog/intein (Hint) domain"/>
    <property type="match status" value="1"/>
</dbReference>
<comment type="caution">
    <text evidence="2">The sequence shown here is derived from an EMBL/GenBank/DDBJ whole genome shotgun (WGS) entry which is preliminary data.</text>
</comment>
<feature type="domain" description="Hedgehog/Intein (Hint)" evidence="1">
    <location>
        <begin position="12"/>
        <end position="136"/>
    </location>
</feature>
<dbReference type="InterPro" id="IPR028992">
    <property type="entry name" value="Hedgehog/Intein_dom"/>
</dbReference>
<evidence type="ECO:0000313" key="3">
    <source>
        <dbReference type="Proteomes" id="UP000661507"/>
    </source>
</evidence>